<evidence type="ECO:0000313" key="3">
    <source>
        <dbReference type="WBParaSite" id="Gr19_v10_g3309.t1"/>
    </source>
</evidence>
<protein>
    <submittedName>
        <fullName evidence="3">Uncharacterized protein</fullName>
    </submittedName>
</protein>
<name>A0A914HRN0_GLORO</name>
<sequence>MTAAAWAQGPQAALPTANEDAARSACTSAQATTSVPLPAAIGGVSLRGRAVAASGASGPEETAVGTDEQVKLLPPPAASEPSNGQPKQPQD</sequence>
<dbReference type="Proteomes" id="UP000887572">
    <property type="component" value="Unplaced"/>
</dbReference>
<keyword evidence="2" id="KW-1185">Reference proteome</keyword>
<feature type="region of interest" description="Disordered" evidence="1">
    <location>
        <begin position="72"/>
        <end position="91"/>
    </location>
</feature>
<reference evidence="3" key="1">
    <citation type="submission" date="2022-11" db="UniProtKB">
        <authorList>
            <consortium name="WormBaseParasite"/>
        </authorList>
    </citation>
    <scope>IDENTIFICATION</scope>
</reference>
<proteinExistence type="predicted"/>
<dbReference type="WBParaSite" id="Gr19_v10_g3309.t1">
    <property type="protein sequence ID" value="Gr19_v10_g3309.t1"/>
    <property type="gene ID" value="Gr19_v10_g3309"/>
</dbReference>
<dbReference type="AlphaFoldDB" id="A0A914HRN0"/>
<accession>A0A914HRN0</accession>
<organism evidence="2 3">
    <name type="scientific">Globodera rostochiensis</name>
    <name type="common">Golden nematode worm</name>
    <name type="synonym">Heterodera rostochiensis</name>
    <dbReference type="NCBI Taxonomy" id="31243"/>
    <lineage>
        <taxon>Eukaryota</taxon>
        <taxon>Metazoa</taxon>
        <taxon>Ecdysozoa</taxon>
        <taxon>Nematoda</taxon>
        <taxon>Chromadorea</taxon>
        <taxon>Rhabditida</taxon>
        <taxon>Tylenchina</taxon>
        <taxon>Tylenchomorpha</taxon>
        <taxon>Tylenchoidea</taxon>
        <taxon>Heteroderidae</taxon>
        <taxon>Heteroderinae</taxon>
        <taxon>Globodera</taxon>
    </lineage>
</organism>
<evidence type="ECO:0000313" key="2">
    <source>
        <dbReference type="Proteomes" id="UP000887572"/>
    </source>
</evidence>
<feature type="compositionally biased region" description="Polar residues" evidence="1">
    <location>
        <begin position="80"/>
        <end position="91"/>
    </location>
</feature>
<evidence type="ECO:0000256" key="1">
    <source>
        <dbReference type="SAM" id="MobiDB-lite"/>
    </source>
</evidence>